<evidence type="ECO:0000313" key="2">
    <source>
        <dbReference type="Proteomes" id="UP000278746"/>
    </source>
</evidence>
<dbReference type="RefSeq" id="WP_122898046.1">
    <property type="nucleotide sequence ID" value="NZ_RHIB01000001.1"/>
</dbReference>
<keyword evidence="2" id="KW-1185">Reference proteome</keyword>
<evidence type="ECO:0000313" key="1">
    <source>
        <dbReference type="EMBL" id="RNA70347.1"/>
    </source>
</evidence>
<dbReference type="OrthoDB" id="2989999at2"/>
<organism evidence="1 2">
    <name type="scientific">Alteribacter keqinensis</name>
    <dbReference type="NCBI Taxonomy" id="2483800"/>
    <lineage>
        <taxon>Bacteria</taxon>
        <taxon>Bacillati</taxon>
        <taxon>Bacillota</taxon>
        <taxon>Bacilli</taxon>
        <taxon>Bacillales</taxon>
        <taxon>Bacillaceae</taxon>
        <taxon>Alteribacter</taxon>
    </lineage>
</organism>
<sequence length="103" mass="12437">MIFTFVFDERLDIEVPKVYTAWNHLDARTQEEILTRWERSRGQIPDRIKELDQEIEKKQQLLYNEDDFEKSCRINEDIAELASIINDLWIWYRSTEAVTITSL</sequence>
<proteinExistence type="predicted"/>
<name>A0A3M7TXL4_9BACI</name>
<dbReference type="AlphaFoldDB" id="A0A3M7TXL4"/>
<accession>A0A3M7TXL4</accession>
<comment type="caution">
    <text evidence="1">The sequence shown here is derived from an EMBL/GenBank/DDBJ whole genome shotgun (WGS) entry which is preliminary data.</text>
</comment>
<gene>
    <name evidence="1" type="ORF">EBO34_10595</name>
</gene>
<protein>
    <submittedName>
        <fullName evidence="1">Uncharacterized protein</fullName>
    </submittedName>
</protein>
<dbReference type="EMBL" id="RHIB01000001">
    <property type="protein sequence ID" value="RNA70347.1"/>
    <property type="molecule type" value="Genomic_DNA"/>
</dbReference>
<reference evidence="1 2" key="1">
    <citation type="submission" date="2018-10" db="EMBL/GenBank/DDBJ databases">
        <title>Bacillus Keqinensis sp. nov., a moderately halophilic bacterium isolated from a saline-alkaline lake.</title>
        <authorList>
            <person name="Wang H."/>
        </authorList>
    </citation>
    <scope>NUCLEOTIDE SEQUENCE [LARGE SCALE GENOMIC DNA]</scope>
    <source>
        <strain evidence="1 2">KQ-3</strain>
    </source>
</reference>
<dbReference type="Proteomes" id="UP000278746">
    <property type="component" value="Unassembled WGS sequence"/>
</dbReference>